<name>A0A1B3SK74_9MOLU</name>
<evidence type="ECO:0000256" key="1">
    <source>
        <dbReference type="SAM" id="MobiDB-lite"/>
    </source>
</evidence>
<proteinExistence type="predicted"/>
<gene>
    <name evidence="3" type="ORF">SHELI_v1c03770</name>
</gene>
<dbReference type="NCBIfam" id="NF046003">
    <property type="entry name" value="DxFTY_mem_plasm"/>
    <property type="match status" value="1"/>
</dbReference>
<feature type="transmembrane region" description="Helical" evidence="2">
    <location>
        <begin position="21"/>
        <end position="43"/>
    </location>
</feature>
<accession>A0A1B3SK74</accession>
<dbReference type="RefSeq" id="WP_069116185.1">
    <property type="nucleotide sequence ID" value="NZ_CP017015.1"/>
</dbReference>
<feature type="region of interest" description="Disordered" evidence="1">
    <location>
        <begin position="231"/>
        <end position="251"/>
    </location>
</feature>
<feature type="transmembrane region" description="Helical" evidence="2">
    <location>
        <begin position="95"/>
        <end position="113"/>
    </location>
</feature>
<evidence type="ECO:0000313" key="4">
    <source>
        <dbReference type="Proteomes" id="UP000094378"/>
    </source>
</evidence>
<evidence type="ECO:0000256" key="2">
    <source>
        <dbReference type="SAM" id="Phobius"/>
    </source>
</evidence>
<keyword evidence="4" id="KW-1185">Reference proteome</keyword>
<feature type="transmembrane region" description="Helical" evidence="2">
    <location>
        <begin position="125"/>
        <end position="146"/>
    </location>
</feature>
<dbReference type="AlphaFoldDB" id="A0A1B3SK74"/>
<feature type="transmembrane region" description="Helical" evidence="2">
    <location>
        <begin position="63"/>
        <end position="83"/>
    </location>
</feature>
<keyword evidence="2" id="KW-1133">Transmembrane helix</keyword>
<dbReference type="EMBL" id="CP017015">
    <property type="protein sequence ID" value="AOG60330.1"/>
    <property type="molecule type" value="Genomic_DNA"/>
</dbReference>
<organism evidence="3 4">
    <name type="scientific">Spiroplasma helicoides</name>
    <dbReference type="NCBI Taxonomy" id="216938"/>
    <lineage>
        <taxon>Bacteria</taxon>
        <taxon>Bacillati</taxon>
        <taxon>Mycoplasmatota</taxon>
        <taxon>Mollicutes</taxon>
        <taxon>Entomoplasmatales</taxon>
        <taxon>Spiroplasmataceae</taxon>
        <taxon>Spiroplasma</taxon>
    </lineage>
</organism>
<protein>
    <submittedName>
        <fullName evidence="3">Uncharacterized protein</fullName>
    </submittedName>
</protein>
<dbReference type="Proteomes" id="UP000094378">
    <property type="component" value="Chromosome"/>
</dbReference>
<evidence type="ECO:0000313" key="3">
    <source>
        <dbReference type="EMBL" id="AOG60330.1"/>
    </source>
</evidence>
<dbReference type="KEGG" id="shj:SHELI_v1c03770"/>
<keyword evidence="2" id="KW-0472">Membrane</keyword>
<keyword evidence="2" id="KW-0812">Transmembrane</keyword>
<sequence>MENNSNKLKQMWVNFNEQRTDFFKSAGFVFLEAIIPGIAIWVLLGDDFLITMNTKLPSPTGGYVSLVCVLYLCYTILITYLFYKAKFHKADNFTYSITFNFILISVIATSYIFHRNDTTVIIAKFVIALAIGIIGITVGVFLTYIFRVLEFGRKLKLEQNLEAYNEGTLTEQRLINRAIKYQKYLDKLAEKQKLIDQKAELLQHKIDEEYELEKAKERMKKISLSEKLDLKEQKQREKAKKKEDKKNRIKF</sequence>
<reference evidence="3 4" key="1">
    <citation type="submission" date="2016-08" db="EMBL/GenBank/DDBJ databases">
        <title>Complete genome sequence of Spiroplasma helicoides TABS-2 (DSM 22551).</title>
        <authorList>
            <person name="Shen W.-Y."/>
            <person name="Lo W.-S."/>
            <person name="Lai Y.-C."/>
            <person name="Kuo C.-H."/>
        </authorList>
    </citation>
    <scope>NUCLEOTIDE SEQUENCE [LARGE SCALE GENOMIC DNA]</scope>
    <source>
        <strain evidence="3 4">TABS-2</strain>
    </source>
</reference>
<dbReference type="OrthoDB" id="389620at2"/>